<dbReference type="InterPro" id="IPR029058">
    <property type="entry name" value="AB_hydrolase_fold"/>
</dbReference>
<reference evidence="3" key="1">
    <citation type="journal article" date="2015" name="Nat. Genet.">
        <title>The genome and transcriptome of the zoonotic hookworm Ancylostoma ceylanicum identify infection-specific gene families.</title>
        <authorList>
            <person name="Schwarz E.M."/>
            <person name="Hu Y."/>
            <person name="Antoshechkin I."/>
            <person name="Miller M.M."/>
            <person name="Sternberg P.W."/>
            <person name="Aroian R.V."/>
        </authorList>
    </citation>
    <scope>NUCLEOTIDE SEQUENCE</scope>
    <source>
        <strain evidence="3">HY135</strain>
    </source>
</reference>
<proteinExistence type="predicted"/>
<evidence type="ECO:0000313" key="3">
    <source>
        <dbReference type="Proteomes" id="UP000024635"/>
    </source>
</evidence>
<evidence type="ECO:0008006" key="4">
    <source>
        <dbReference type="Google" id="ProtNLM"/>
    </source>
</evidence>
<sequence>MSSVQIFLQLIIAACFYPVVLPGLPTTSPHIEAPTSVTTSPATYPSARSDESIVDYLNDEVDDACRSMDDPDSAETAQFTGERSAVSQILLARPPKCPKRKKPTNYRKYRYPPLYWWYHHHHHHCSRNLGIGNQRFSLLISWILLAARTLWLSAAPP</sequence>
<evidence type="ECO:0000313" key="2">
    <source>
        <dbReference type="EMBL" id="EYB82683.1"/>
    </source>
</evidence>
<dbReference type="EMBL" id="JARK01001689">
    <property type="protein sequence ID" value="EYB82683.1"/>
    <property type="molecule type" value="Genomic_DNA"/>
</dbReference>
<evidence type="ECO:0000256" key="1">
    <source>
        <dbReference type="SAM" id="SignalP"/>
    </source>
</evidence>
<feature type="chain" id="PRO_5001488644" description="Secreted protein" evidence="1">
    <location>
        <begin position="23"/>
        <end position="157"/>
    </location>
</feature>
<keyword evidence="3" id="KW-1185">Reference proteome</keyword>
<organism evidence="2 3">
    <name type="scientific">Ancylostoma ceylanicum</name>
    <dbReference type="NCBI Taxonomy" id="53326"/>
    <lineage>
        <taxon>Eukaryota</taxon>
        <taxon>Metazoa</taxon>
        <taxon>Ecdysozoa</taxon>
        <taxon>Nematoda</taxon>
        <taxon>Chromadorea</taxon>
        <taxon>Rhabditida</taxon>
        <taxon>Rhabditina</taxon>
        <taxon>Rhabditomorpha</taxon>
        <taxon>Strongyloidea</taxon>
        <taxon>Ancylostomatidae</taxon>
        <taxon>Ancylostomatinae</taxon>
        <taxon>Ancylostoma</taxon>
    </lineage>
</organism>
<dbReference type="AlphaFoldDB" id="A0A016RWG8"/>
<dbReference type="Proteomes" id="UP000024635">
    <property type="component" value="Unassembled WGS sequence"/>
</dbReference>
<accession>A0A016RWG8</accession>
<name>A0A016RWG8_9BILA</name>
<comment type="caution">
    <text evidence="2">The sequence shown here is derived from an EMBL/GenBank/DDBJ whole genome shotgun (WGS) entry which is preliminary data.</text>
</comment>
<protein>
    <recommendedName>
        <fullName evidence="4">Secreted protein</fullName>
    </recommendedName>
</protein>
<dbReference type="Gene3D" id="3.40.50.1820">
    <property type="entry name" value="alpha/beta hydrolase"/>
    <property type="match status" value="1"/>
</dbReference>
<keyword evidence="1" id="KW-0732">Signal</keyword>
<feature type="signal peptide" evidence="1">
    <location>
        <begin position="1"/>
        <end position="22"/>
    </location>
</feature>
<dbReference type="OrthoDB" id="248387at2759"/>
<gene>
    <name evidence="2" type="primary">Acey_s0353.g3288</name>
    <name evidence="2" type="ORF">Y032_0353g3288</name>
</gene>